<sequence>MRKIILNNKLLHLKAFSAFLGRPRFFLLTNSVLFFKLFSEIIHSKKRVQTKAKCQSDCVSQMMW</sequence>
<evidence type="ECO:0000313" key="2">
    <source>
        <dbReference type="Proteomes" id="UP000276133"/>
    </source>
</evidence>
<proteinExistence type="predicted"/>
<evidence type="ECO:0000313" key="1">
    <source>
        <dbReference type="EMBL" id="RMZ96955.1"/>
    </source>
</evidence>
<dbReference type="Proteomes" id="UP000276133">
    <property type="component" value="Unassembled WGS sequence"/>
</dbReference>
<dbReference type="AlphaFoldDB" id="A0A3M7PCY0"/>
<protein>
    <submittedName>
        <fullName evidence="1">Uncharacterized protein</fullName>
    </submittedName>
</protein>
<dbReference type="EMBL" id="REGN01011753">
    <property type="protein sequence ID" value="RMZ96955.1"/>
    <property type="molecule type" value="Genomic_DNA"/>
</dbReference>
<gene>
    <name evidence="1" type="ORF">BpHYR1_033346</name>
</gene>
<reference evidence="1 2" key="1">
    <citation type="journal article" date="2018" name="Sci. Rep.">
        <title>Genomic signatures of local adaptation to the degree of environmental predictability in rotifers.</title>
        <authorList>
            <person name="Franch-Gras L."/>
            <person name="Hahn C."/>
            <person name="Garcia-Roger E.M."/>
            <person name="Carmona M.J."/>
            <person name="Serra M."/>
            <person name="Gomez A."/>
        </authorList>
    </citation>
    <scope>NUCLEOTIDE SEQUENCE [LARGE SCALE GENOMIC DNA]</scope>
    <source>
        <strain evidence="1">HYR1</strain>
    </source>
</reference>
<comment type="caution">
    <text evidence="1">The sequence shown here is derived from an EMBL/GenBank/DDBJ whole genome shotgun (WGS) entry which is preliminary data.</text>
</comment>
<organism evidence="1 2">
    <name type="scientific">Brachionus plicatilis</name>
    <name type="common">Marine rotifer</name>
    <name type="synonym">Brachionus muelleri</name>
    <dbReference type="NCBI Taxonomy" id="10195"/>
    <lineage>
        <taxon>Eukaryota</taxon>
        <taxon>Metazoa</taxon>
        <taxon>Spiralia</taxon>
        <taxon>Gnathifera</taxon>
        <taxon>Rotifera</taxon>
        <taxon>Eurotatoria</taxon>
        <taxon>Monogononta</taxon>
        <taxon>Pseudotrocha</taxon>
        <taxon>Ploima</taxon>
        <taxon>Brachionidae</taxon>
        <taxon>Brachionus</taxon>
    </lineage>
</organism>
<keyword evidence="2" id="KW-1185">Reference proteome</keyword>
<accession>A0A3M7PCY0</accession>
<name>A0A3M7PCY0_BRAPC</name>